<dbReference type="InterPro" id="IPR036871">
    <property type="entry name" value="PX_dom_sf"/>
</dbReference>
<keyword evidence="8" id="KW-0175">Coiled coil</keyword>
<dbReference type="AlphaFoldDB" id="A0A098VUL3"/>
<feature type="coiled-coil region" evidence="8">
    <location>
        <begin position="309"/>
        <end position="336"/>
    </location>
</feature>
<evidence type="ECO:0000313" key="11">
    <source>
        <dbReference type="Proteomes" id="UP000029725"/>
    </source>
</evidence>
<dbReference type="PANTHER" id="PTHR46979">
    <property type="entry name" value="SORTING NEXIN-41"/>
    <property type="match status" value="1"/>
</dbReference>
<dbReference type="GO" id="GO:0015031">
    <property type="term" value="P:protein transport"/>
    <property type="evidence" value="ECO:0007669"/>
    <property type="project" value="UniProtKB-KW"/>
</dbReference>
<evidence type="ECO:0000256" key="3">
    <source>
        <dbReference type="ARBA" id="ARBA00022448"/>
    </source>
</evidence>
<sequence length="468" mass="52576">MTDKSIHQGGSGAHGHCCEIGEIISETNKGHNRIYDDPMIELSYGYLDEGETDAPPVNVETGAVSTQSFSSLITNGYQPIRNSTFFPPTHEKQSPSIRRRYSEFEGFRSYLMEKYPNILFPPIPEKHTILKIRSPDKGMLERRCAILQIFTNRLALHPKIGKLHLFHLFITTAIPLPELLARNNATFINTDAPFDQDTVYNFLWDKAETTNDSIRASLNSLYKICKTLSKSFGDVLAETNWNLAGLDPELANFQKLQTSNKKTEDSLVETLFSFSLKNGDIVPSSEFSFLGENIFSTLPSFEGSIFECKRAHSSKMENLRRTLATEKANIDSSTRSEGQMLLSSEDQSVNMRRISSSLSPSNIFRNLSVALSSLLDREASVETALRRSLETISKVCTQSSMVHPARFHGFRPQGIAQSPHRMSIFCHTRIIWPIRAYVLHFDALLNLFNYAILGGADLVKSAPGFMTK</sequence>
<comment type="caution">
    <text evidence="10">The sequence shown here is derived from an EMBL/GenBank/DDBJ whole genome shotgun (WGS) entry which is preliminary data.</text>
</comment>
<evidence type="ECO:0000256" key="1">
    <source>
        <dbReference type="ARBA" id="ARBA00004481"/>
    </source>
</evidence>
<dbReference type="Pfam" id="PF00787">
    <property type="entry name" value="PX"/>
    <property type="match status" value="1"/>
</dbReference>
<accession>A0A098VUL3</accession>
<reference evidence="10" key="1">
    <citation type="submission" date="2014-04" db="EMBL/GenBank/DDBJ databases">
        <title>A new species of microsporidia sheds light on the evolution of extreme parasitism.</title>
        <authorList>
            <person name="Haag K.L."/>
            <person name="James T.Y."/>
            <person name="Larsson R."/>
            <person name="Schaer T.M."/>
            <person name="Refardt D."/>
            <person name="Pombert J.-F."/>
            <person name="Ebert D."/>
        </authorList>
    </citation>
    <scope>NUCLEOTIDE SEQUENCE [LARGE SCALE GENOMIC DNA]</scope>
    <source>
        <strain evidence="10">UGP3</strain>
        <tissue evidence="10">Spores</tissue>
    </source>
</reference>
<evidence type="ECO:0000259" key="9">
    <source>
        <dbReference type="PROSITE" id="PS50195"/>
    </source>
</evidence>
<gene>
    <name evidence="10" type="ORF">DI09_15p60</name>
</gene>
<keyword evidence="7" id="KW-0472">Membrane</keyword>
<dbReference type="EMBL" id="JMKJ01000066">
    <property type="protein sequence ID" value="KGG52539.1"/>
    <property type="molecule type" value="Genomic_DNA"/>
</dbReference>
<evidence type="ECO:0000313" key="10">
    <source>
        <dbReference type="EMBL" id="KGG52539.1"/>
    </source>
</evidence>
<dbReference type="InterPro" id="IPR001683">
    <property type="entry name" value="PX_dom"/>
</dbReference>
<proteinExistence type="inferred from homology"/>
<dbReference type="Gene3D" id="3.30.1520.10">
    <property type="entry name" value="Phox-like domain"/>
    <property type="match status" value="1"/>
</dbReference>
<dbReference type="GO" id="GO:0010008">
    <property type="term" value="C:endosome membrane"/>
    <property type="evidence" value="ECO:0007669"/>
    <property type="project" value="UniProtKB-SubCell"/>
</dbReference>
<dbReference type="SMART" id="SM00312">
    <property type="entry name" value="PX"/>
    <property type="match status" value="1"/>
</dbReference>
<keyword evidence="11" id="KW-1185">Reference proteome</keyword>
<comment type="subcellular location">
    <subcellularLocation>
        <location evidence="1">Endosome membrane</location>
        <topology evidence="1">Peripheral membrane protein</topology>
    </subcellularLocation>
</comment>
<dbReference type="HOGENOM" id="CLU_584051_0_0_1"/>
<dbReference type="InterPro" id="IPR051079">
    <property type="entry name" value="Sorting_Nexin_Autophagy"/>
</dbReference>
<comment type="similarity">
    <text evidence="2">Belongs to the sorting nexin family.</text>
</comment>
<evidence type="ECO:0000256" key="6">
    <source>
        <dbReference type="ARBA" id="ARBA00023121"/>
    </source>
</evidence>
<dbReference type="Proteomes" id="UP000029725">
    <property type="component" value="Unassembled WGS sequence"/>
</dbReference>
<dbReference type="OrthoDB" id="289314at2759"/>
<evidence type="ECO:0000256" key="5">
    <source>
        <dbReference type="ARBA" id="ARBA00022927"/>
    </source>
</evidence>
<evidence type="ECO:0000256" key="7">
    <source>
        <dbReference type="ARBA" id="ARBA00023136"/>
    </source>
</evidence>
<dbReference type="GeneID" id="25258577"/>
<keyword evidence="5" id="KW-0653">Protein transport</keyword>
<feature type="domain" description="PX" evidence="9">
    <location>
        <begin position="63"/>
        <end position="210"/>
    </location>
</feature>
<dbReference type="PROSITE" id="PS50195">
    <property type="entry name" value="PX"/>
    <property type="match status" value="1"/>
</dbReference>
<keyword evidence="6" id="KW-0446">Lipid-binding</keyword>
<evidence type="ECO:0000256" key="4">
    <source>
        <dbReference type="ARBA" id="ARBA00022753"/>
    </source>
</evidence>
<name>A0A098VUL3_9MICR</name>
<evidence type="ECO:0000256" key="8">
    <source>
        <dbReference type="SAM" id="Coils"/>
    </source>
</evidence>
<dbReference type="SUPFAM" id="SSF64268">
    <property type="entry name" value="PX domain"/>
    <property type="match status" value="1"/>
</dbReference>
<dbReference type="PANTHER" id="PTHR46979:SF2">
    <property type="entry name" value="SORTING NEXIN-41"/>
    <property type="match status" value="1"/>
</dbReference>
<dbReference type="VEuPathDB" id="MicrosporidiaDB:DI09_15p60"/>
<dbReference type="GO" id="GO:0035091">
    <property type="term" value="F:phosphatidylinositol binding"/>
    <property type="evidence" value="ECO:0007669"/>
    <property type="project" value="InterPro"/>
</dbReference>
<evidence type="ECO:0000256" key="2">
    <source>
        <dbReference type="ARBA" id="ARBA00010883"/>
    </source>
</evidence>
<organism evidence="10 11">
    <name type="scientific">Mitosporidium daphniae</name>
    <dbReference type="NCBI Taxonomy" id="1485682"/>
    <lineage>
        <taxon>Eukaryota</taxon>
        <taxon>Fungi</taxon>
        <taxon>Fungi incertae sedis</taxon>
        <taxon>Microsporidia</taxon>
        <taxon>Mitosporidium</taxon>
    </lineage>
</organism>
<keyword evidence="3" id="KW-0813">Transport</keyword>
<keyword evidence="4" id="KW-0967">Endosome</keyword>
<dbReference type="RefSeq" id="XP_013239012.1">
    <property type="nucleotide sequence ID" value="XM_013383558.1"/>
</dbReference>
<protein>
    <recommendedName>
        <fullName evidence="9">PX domain-containing protein</fullName>
    </recommendedName>
</protein>